<accession>A0ABX8JJV6</accession>
<keyword evidence="3" id="KW-1185">Reference proteome</keyword>
<sequence length="110" mass="11967">MRTPKTNPLIVALAKILAFLNLYPSLNPPAEKTVPCKCRRCGRKLRTEASRAAGIGPVCAKLEKMGAKSCPRAKAKKDKKATDARQLELDFKSPLPGPTGKELRKILGVE</sequence>
<proteinExistence type="predicted"/>
<evidence type="ECO:0000313" key="3">
    <source>
        <dbReference type="Proteomes" id="UP000683493"/>
    </source>
</evidence>
<evidence type="ECO:0000313" key="2">
    <source>
        <dbReference type="EMBL" id="QWV97456.1"/>
    </source>
</evidence>
<dbReference type="EMBL" id="CP076724">
    <property type="protein sequence ID" value="QWV97456.1"/>
    <property type="molecule type" value="Genomic_DNA"/>
</dbReference>
<organism evidence="2 3">
    <name type="scientific">Geomonas diazotrophica</name>
    <dbReference type="NCBI Taxonomy" id="2843197"/>
    <lineage>
        <taxon>Bacteria</taxon>
        <taxon>Pseudomonadati</taxon>
        <taxon>Thermodesulfobacteriota</taxon>
        <taxon>Desulfuromonadia</taxon>
        <taxon>Geobacterales</taxon>
        <taxon>Geobacteraceae</taxon>
        <taxon>Geomonas</taxon>
    </lineage>
</organism>
<dbReference type="Pfam" id="PF19474">
    <property type="entry name" value="DUF6011"/>
    <property type="match status" value="1"/>
</dbReference>
<reference evidence="2 3" key="1">
    <citation type="submission" date="2021-06" db="EMBL/GenBank/DDBJ databases">
        <title>Gemonas diversity in paddy soil.</title>
        <authorList>
            <person name="Liu G."/>
        </authorList>
    </citation>
    <scope>NUCLEOTIDE SEQUENCE [LARGE SCALE GENOMIC DNA]</scope>
    <source>
        <strain evidence="2 3">RG29</strain>
    </source>
</reference>
<dbReference type="Proteomes" id="UP000683493">
    <property type="component" value="Chromosome"/>
</dbReference>
<gene>
    <name evidence="2" type="ORF">KP005_19310</name>
</gene>
<protein>
    <submittedName>
        <fullName evidence="2">Uncharacterized protein</fullName>
    </submittedName>
</protein>
<feature type="region of interest" description="Disordered" evidence="1">
    <location>
        <begin position="90"/>
        <end position="110"/>
    </location>
</feature>
<name>A0ABX8JJV6_9BACT</name>
<dbReference type="InterPro" id="IPR046053">
    <property type="entry name" value="DUF6011"/>
</dbReference>
<evidence type="ECO:0000256" key="1">
    <source>
        <dbReference type="SAM" id="MobiDB-lite"/>
    </source>
</evidence>
<feature type="compositionally biased region" description="Basic and acidic residues" evidence="1">
    <location>
        <begin position="101"/>
        <end position="110"/>
    </location>
</feature>